<dbReference type="EnsemblPlants" id="Pp3c18_18820V3.1">
    <property type="protein sequence ID" value="PAC:32981123.CDS.1"/>
    <property type="gene ID" value="Pp3c18_18820"/>
</dbReference>
<dbReference type="EMBL" id="ABEU02000018">
    <property type="protein sequence ID" value="PNR35402.1"/>
    <property type="molecule type" value="Genomic_DNA"/>
</dbReference>
<feature type="region of interest" description="Disordered" evidence="1">
    <location>
        <begin position="32"/>
        <end position="61"/>
    </location>
</feature>
<feature type="compositionally biased region" description="Low complexity" evidence="1">
    <location>
        <begin position="52"/>
        <end position="61"/>
    </location>
</feature>
<gene>
    <name evidence="2" type="ORF">PHYPA_023302</name>
</gene>
<reference evidence="2 4" key="1">
    <citation type="journal article" date="2008" name="Science">
        <title>The Physcomitrella genome reveals evolutionary insights into the conquest of land by plants.</title>
        <authorList>
            <person name="Rensing S."/>
            <person name="Lang D."/>
            <person name="Zimmer A."/>
            <person name="Terry A."/>
            <person name="Salamov A."/>
            <person name="Shapiro H."/>
            <person name="Nishiyama T."/>
            <person name="Perroud P.-F."/>
            <person name="Lindquist E."/>
            <person name="Kamisugi Y."/>
            <person name="Tanahashi T."/>
            <person name="Sakakibara K."/>
            <person name="Fujita T."/>
            <person name="Oishi K."/>
            <person name="Shin-I T."/>
            <person name="Kuroki Y."/>
            <person name="Toyoda A."/>
            <person name="Suzuki Y."/>
            <person name="Hashimoto A."/>
            <person name="Yamaguchi K."/>
            <person name="Sugano A."/>
            <person name="Kohara Y."/>
            <person name="Fujiyama A."/>
            <person name="Anterola A."/>
            <person name="Aoki S."/>
            <person name="Ashton N."/>
            <person name="Barbazuk W.B."/>
            <person name="Barker E."/>
            <person name="Bennetzen J."/>
            <person name="Bezanilla M."/>
            <person name="Blankenship R."/>
            <person name="Cho S.H."/>
            <person name="Dutcher S."/>
            <person name="Estelle M."/>
            <person name="Fawcett J.A."/>
            <person name="Gundlach H."/>
            <person name="Hanada K."/>
            <person name="Heyl A."/>
            <person name="Hicks K.A."/>
            <person name="Hugh J."/>
            <person name="Lohr M."/>
            <person name="Mayer K."/>
            <person name="Melkozernov A."/>
            <person name="Murata T."/>
            <person name="Nelson D."/>
            <person name="Pils B."/>
            <person name="Prigge M."/>
            <person name="Reiss B."/>
            <person name="Renner T."/>
            <person name="Rombauts S."/>
            <person name="Rushton P."/>
            <person name="Sanderfoot A."/>
            <person name="Schween G."/>
            <person name="Shiu S.-H."/>
            <person name="Stueber K."/>
            <person name="Theodoulou F.L."/>
            <person name="Tu H."/>
            <person name="Van de Peer Y."/>
            <person name="Verrier P.J."/>
            <person name="Waters E."/>
            <person name="Wood A."/>
            <person name="Yang L."/>
            <person name="Cove D."/>
            <person name="Cuming A."/>
            <person name="Hasebe M."/>
            <person name="Lucas S."/>
            <person name="Mishler D.B."/>
            <person name="Reski R."/>
            <person name="Grigoriev I."/>
            <person name="Quatrano R.S."/>
            <person name="Boore J.L."/>
        </authorList>
    </citation>
    <scope>NUCLEOTIDE SEQUENCE [LARGE SCALE GENOMIC DNA]</scope>
    <source>
        <strain evidence="3 4">cv. Gransden 2004</strain>
    </source>
</reference>
<sequence length="198" mass="22111">MMSPVSSQLSLELEIAYKMEAEEPTRFSITETLPYFSEKTPRNSTSDFDTPSESSGSTSFSNLNDSNRITLASLIGLPMDSFRHLGESFRFNSRGDRHFDRGSNRPIEGPDAHHSRSCSVFFEIFHFLQRIRTGFVKYSTQIGRNLNLTSFTITAVSEEEDKTPTASHGVLSSKTPCPLNNAIWEATSTNPILCATQI</sequence>
<reference evidence="2 4" key="2">
    <citation type="journal article" date="2018" name="Plant J.">
        <title>The Physcomitrella patens chromosome-scale assembly reveals moss genome structure and evolution.</title>
        <authorList>
            <person name="Lang D."/>
            <person name="Ullrich K.K."/>
            <person name="Murat F."/>
            <person name="Fuchs J."/>
            <person name="Jenkins J."/>
            <person name="Haas F.B."/>
            <person name="Piednoel M."/>
            <person name="Gundlach H."/>
            <person name="Van Bel M."/>
            <person name="Meyberg R."/>
            <person name="Vives C."/>
            <person name="Morata J."/>
            <person name="Symeonidi A."/>
            <person name="Hiss M."/>
            <person name="Muchero W."/>
            <person name="Kamisugi Y."/>
            <person name="Saleh O."/>
            <person name="Blanc G."/>
            <person name="Decker E.L."/>
            <person name="van Gessel N."/>
            <person name="Grimwood J."/>
            <person name="Hayes R.D."/>
            <person name="Graham S.W."/>
            <person name="Gunter L.E."/>
            <person name="McDaniel S.F."/>
            <person name="Hoernstein S.N.W."/>
            <person name="Larsson A."/>
            <person name="Li F.W."/>
            <person name="Perroud P.F."/>
            <person name="Phillips J."/>
            <person name="Ranjan P."/>
            <person name="Rokshar D.S."/>
            <person name="Rothfels C.J."/>
            <person name="Schneider L."/>
            <person name="Shu S."/>
            <person name="Stevenson D.W."/>
            <person name="Thummler F."/>
            <person name="Tillich M."/>
            <person name="Villarreal Aguilar J.C."/>
            <person name="Widiez T."/>
            <person name="Wong G.K."/>
            <person name="Wymore A."/>
            <person name="Zhang Y."/>
            <person name="Zimmer A.D."/>
            <person name="Quatrano R.S."/>
            <person name="Mayer K.F.X."/>
            <person name="Goodstein D."/>
            <person name="Casacuberta J.M."/>
            <person name="Vandepoele K."/>
            <person name="Reski R."/>
            <person name="Cuming A.C."/>
            <person name="Tuskan G.A."/>
            <person name="Maumus F."/>
            <person name="Salse J."/>
            <person name="Schmutz J."/>
            <person name="Rensing S.A."/>
        </authorList>
    </citation>
    <scope>NUCLEOTIDE SEQUENCE [LARGE SCALE GENOMIC DNA]</scope>
    <source>
        <strain evidence="3 4">cv. Gransden 2004</strain>
    </source>
</reference>
<reference evidence="3" key="3">
    <citation type="submission" date="2020-12" db="UniProtKB">
        <authorList>
            <consortium name="EnsemblPlants"/>
        </authorList>
    </citation>
    <scope>IDENTIFICATION</scope>
</reference>
<dbReference type="Gramene" id="Pp3c18_18820V3.1">
    <property type="protein sequence ID" value="PAC:32981123.CDS.1"/>
    <property type="gene ID" value="Pp3c18_18820"/>
</dbReference>
<evidence type="ECO:0000313" key="2">
    <source>
        <dbReference type="EMBL" id="PNR35402.1"/>
    </source>
</evidence>
<dbReference type="InParanoid" id="A0A2K1J1J9"/>
<feature type="compositionally biased region" description="Polar residues" evidence="1">
    <location>
        <begin position="42"/>
        <end position="51"/>
    </location>
</feature>
<protein>
    <submittedName>
        <fullName evidence="2 3">Uncharacterized protein</fullName>
    </submittedName>
</protein>
<dbReference type="AlphaFoldDB" id="A0A2K1J1J9"/>
<organism evidence="2">
    <name type="scientific">Physcomitrium patens</name>
    <name type="common">Spreading-leaved earth moss</name>
    <name type="synonym">Physcomitrella patens</name>
    <dbReference type="NCBI Taxonomy" id="3218"/>
    <lineage>
        <taxon>Eukaryota</taxon>
        <taxon>Viridiplantae</taxon>
        <taxon>Streptophyta</taxon>
        <taxon>Embryophyta</taxon>
        <taxon>Bryophyta</taxon>
        <taxon>Bryophytina</taxon>
        <taxon>Bryopsida</taxon>
        <taxon>Funariidae</taxon>
        <taxon>Funariales</taxon>
        <taxon>Funariaceae</taxon>
        <taxon>Physcomitrium</taxon>
    </lineage>
</organism>
<dbReference type="Proteomes" id="UP000006727">
    <property type="component" value="Chromosome 18"/>
</dbReference>
<evidence type="ECO:0000313" key="4">
    <source>
        <dbReference type="Proteomes" id="UP000006727"/>
    </source>
</evidence>
<keyword evidence="4" id="KW-1185">Reference proteome</keyword>
<evidence type="ECO:0000256" key="1">
    <source>
        <dbReference type="SAM" id="MobiDB-lite"/>
    </source>
</evidence>
<accession>A0A2K1J1J9</accession>
<proteinExistence type="predicted"/>
<name>A0A2K1J1J9_PHYPA</name>
<evidence type="ECO:0000313" key="3">
    <source>
        <dbReference type="EnsemblPlants" id="PAC:32981123.CDS.1"/>
    </source>
</evidence>